<sequence length="283" mass="29137">MSGVTLSGNPAASTASPAHRQHVGDSFFAVAAAPCITIIRIPQHRPQGILFNYINTSRLGGKSWPPPLPGAPFPATALNTHCEGLVYIPTTICARAPDLHARSARSCPARGALPAAGNYGDLAIAATMRTGDGGRSDPSRFEPRSTLHAPDPRAPAPPGARCPPPATTGSDLTIAATSRTGDGGRGDSRQFEPRGTLRAPDPRAPAPPGVRCPLPARTGSVLVVAGTPKMGDGVRNDSRRVARHGVAAPPIHALPPRPRRAASPARTGVRLGGCGYAEDGGWC</sequence>
<keyword evidence="3" id="KW-1185">Reference proteome</keyword>
<feature type="region of interest" description="Disordered" evidence="1">
    <location>
        <begin position="128"/>
        <end position="214"/>
    </location>
</feature>
<organism evidence="2 3">
    <name type="scientific">Mycena alexandri</name>
    <dbReference type="NCBI Taxonomy" id="1745969"/>
    <lineage>
        <taxon>Eukaryota</taxon>
        <taxon>Fungi</taxon>
        <taxon>Dikarya</taxon>
        <taxon>Basidiomycota</taxon>
        <taxon>Agaricomycotina</taxon>
        <taxon>Agaricomycetes</taxon>
        <taxon>Agaricomycetidae</taxon>
        <taxon>Agaricales</taxon>
        <taxon>Marasmiineae</taxon>
        <taxon>Mycenaceae</taxon>
        <taxon>Mycena</taxon>
    </lineage>
</organism>
<protein>
    <submittedName>
        <fullName evidence="2">Uncharacterized protein</fullName>
    </submittedName>
</protein>
<feature type="compositionally biased region" description="Basic and acidic residues" evidence="1">
    <location>
        <begin position="182"/>
        <end position="192"/>
    </location>
</feature>
<evidence type="ECO:0000313" key="2">
    <source>
        <dbReference type="EMBL" id="KAJ7027740.1"/>
    </source>
</evidence>
<name>A0AAD6WWY9_9AGAR</name>
<gene>
    <name evidence="2" type="ORF">C8F04DRAFT_1266689</name>
</gene>
<feature type="compositionally biased region" description="Pro residues" evidence="1">
    <location>
        <begin position="152"/>
        <end position="166"/>
    </location>
</feature>
<evidence type="ECO:0000256" key="1">
    <source>
        <dbReference type="SAM" id="MobiDB-lite"/>
    </source>
</evidence>
<dbReference type="Proteomes" id="UP001218188">
    <property type="component" value="Unassembled WGS sequence"/>
</dbReference>
<dbReference type="EMBL" id="JARJCM010000120">
    <property type="protein sequence ID" value="KAJ7027740.1"/>
    <property type="molecule type" value="Genomic_DNA"/>
</dbReference>
<reference evidence="2" key="1">
    <citation type="submission" date="2023-03" db="EMBL/GenBank/DDBJ databases">
        <title>Massive genome expansion in bonnet fungi (Mycena s.s.) driven by repeated elements and novel gene families across ecological guilds.</title>
        <authorList>
            <consortium name="Lawrence Berkeley National Laboratory"/>
            <person name="Harder C.B."/>
            <person name="Miyauchi S."/>
            <person name="Viragh M."/>
            <person name="Kuo A."/>
            <person name="Thoen E."/>
            <person name="Andreopoulos B."/>
            <person name="Lu D."/>
            <person name="Skrede I."/>
            <person name="Drula E."/>
            <person name="Henrissat B."/>
            <person name="Morin E."/>
            <person name="Kohler A."/>
            <person name="Barry K."/>
            <person name="LaButti K."/>
            <person name="Morin E."/>
            <person name="Salamov A."/>
            <person name="Lipzen A."/>
            <person name="Mereny Z."/>
            <person name="Hegedus B."/>
            <person name="Baldrian P."/>
            <person name="Stursova M."/>
            <person name="Weitz H."/>
            <person name="Taylor A."/>
            <person name="Grigoriev I.V."/>
            <person name="Nagy L.G."/>
            <person name="Martin F."/>
            <person name="Kauserud H."/>
        </authorList>
    </citation>
    <scope>NUCLEOTIDE SEQUENCE</scope>
    <source>
        <strain evidence="2">CBHHK200</strain>
    </source>
</reference>
<feature type="compositionally biased region" description="Basic and acidic residues" evidence="1">
    <location>
        <begin position="132"/>
        <end position="145"/>
    </location>
</feature>
<comment type="caution">
    <text evidence="2">The sequence shown here is derived from an EMBL/GenBank/DDBJ whole genome shotgun (WGS) entry which is preliminary data.</text>
</comment>
<accession>A0AAD6WWY9</accession>
<dbReference type="AlphaFoldDB" id="A0AAD6WWY9"/>
<proteinExistence type="predicted"/>
<evidence type="ECO:0000313" key="3">
    <source>
        <dbReference type="Proteomes" id="UP001218188"/>
    </source>
</evidence>